<dbReference type="EMBL" id="CVRI01000067">
    <property type="protein sequence ID" value="CRL06799.1"/>
    <property type="molecule type" value="Genomic_DNA"/>
</dbReference>
<name>A0A1J1J369_9DIPT</name>
<keyword evidence="2" id="KW-1185">Reference proteome</keyword>
<proteinExistence type="predicted"/>
<evidence type="ECO:0000313" key="2">
    <source>
        <dbReference type="Proteomes" id="UP000183832"/>
    </source>
</evidence>
<gene>
    <name evidence="1" type="ORF">CLUMA_CG019746</name>
</gene>
<sequence length="68" mass="7854">MIYVKAIRLSTDYYLALSSLVSFSLSMECLRRKTINKCYPITSLEARADLSFKLKPHLVKKQLQDVSQ</sequence>
<accession>A0A1J1J369</accession>
<evidence type="ECO:0000313" key="1">
    <source>
        <dbReference type="EMBL" id="CRL06799.1"/>
    </source>
</evidence>
<dbReference type="Proteomes" id="UP000183832">
    <property type="component" value="Unassembled WGS sequence"/>
</dbReference>
<organism evidence="1 2">
    <name type="scientific">Clunio marinus</name>
    <dbReference type="NCBI Taxonomy" id="568069"/>
    <lineage>
        <taxon>Eukaryota</taxon>
        <taxon>Metazoa</taxon>
        <taxon>Ecdysozoa</taxon>
        <taxon>Arthropoda</taxon>
        <taxon>Hexapoda</taxon>
        <taxon>Insecta</taxon>
        <taxon>Pterygota</taxon>
        <taxon>Neoptera</taxon>
        <taxon>Endopterygota</taxon>
        <taxon>Diptera</taxon>
        <taxon>Nematocera</taxon>
        <taxon>Chironomoidea</taxon>
        <taxon>Chironomidae</taxon>
        <taxon>Clunio</taxon>
    </lineage>
</organism>
<protein>
    <submittedName>
        <fullName evidence="1">CLUMA_CG019746, isoform A</fullName>
    </submittedName>
</protein>
<dbReference type="AlphaFoldDB" id="A0A1J1J369"/>
<reference evidence="1 2" key="1">
    <citation type="submission" date="2015-04" db="EMBL/GenBank/DDBJ databases">
        <authorList>
            <person name="Syromyatnikov M.Y."/>
            <person name="Popov V.N."/>
        </authorList>
    </citation>
    <scope>NUCLEOTIDE SEQUENCE [LARGE SCALE GENOMIC DNA]</scope>
</reference>